<dbReference type="CDD" id="cd08513">
    <property type="entry name" value="PBP2_thermophilic_Hb8_like"/>
    <property type="match status" value="1"/>
</dbReference>
<dbReference type="PIRSF" id="PIRSF002741">
    <property type="entry name" value="MppA"/>
    <property type="match status" value="1"/>
</dbReference>
<evidence type="ECO:0000256" key="4">
    <source>
        <dbReference type="ARBA" id="ARBA00022729"/>
    </source>
</evidence>
<dbReference type="InterPro" id="IPR000914">
    <property type="entry name" value="SBP_5_dom"/>
</dbReference>
<dbReference type="PANTHER" id="PTHR30290">
    <property type="entry name" value="PERIPLASMIC BINDING COMPONENT OF ABC TRANSPORTER"/>
    <property type="match status" value="1"/>
</dbReference>
<evidence type="ECO:0000256" key="2">
    <source>
        <dbReference type="ARBA" id="ARBA00005695"/>
    </source>
</evidence>
<evidence type="ECO:0000256" key="5">
    <source>
        <dbReference type="SAM" id="SignalP"/>
    </source>
</evidence>
<dbReference type="RefSeq" id="WP_182839546.1">
    <property type="nucleotide sequence ID" value="NZ_BAAABQ010000089.1"/>
</dbReference>
<dbReference type="EMBL" id="JACJID010000005">
    <property type="protein sequence ID" value="MBA8929762.1"/>
    <property type="molecule type" value="Genomic_DNA"/>
</dbReference>
<dbReference type="Proteomes" id="UP000517916">
    <property type="component" value="Unassembled WGS sequence"/>
</dbReference>
<comment type="similarity">
    <text evidence="2">Belongs to the bacterial solute-binding protein 5 family.</text>
</comment>
<feature type="chain" id="PRO_5047484076" evidence="5">
    <location>
        <begin position="24"/>
        <end position="581"/>
    </location>
</feature>
<dbReference type="PANTHER" id="PTHR30290:SF10">
    <property type="entry name" value="PERIPLASMIC OLIGOPEPTIDE-BINDING PROTEIN-RELATED"/>
    <property type="match status" value="1"/>
</dbReference>
<keyword evidence="4 5" id="KW-0732">Signal</keyword>
<feature type="domain" description="Solute-binding protein family 5" evidence="6">
    <location>
        <begin position="95"/>
        <end position="504"/>
    </location>
</feature>
<evidence type="ECO:0000256" key="1">
    <source>
        <dbReference type="ARBA" id="ARBA00004196"/>
    </source>
</evidence>
<sequence>MRRWRSAAALFFCSLLAACSGIAPVTRLGSTGGTPVRGGTVVMALPPAATPNWILPIGIPGYLASYNSAISRLLFQPLYRYHEVNGSLVLDEAADLADPPRYAEDGRTVTIPLRPGRKWTNGRAVSARDVQFWFDLIKANKTRWGGYSPGALPDNVTALEVVDEHTVRLRLDRSYNPDWFTGNQLTAIVPMPQAEWDPQGQARTEDGAKAVFARLVDQARKLAEYATNPLWKVVDGPWLVEEFSTGGRVSIVPNPNYTGADKPHLDRVVFAPFTTANSEFTVLRSGGVDYGYVPPSTTARSDSFTDLGYRVEPWRGWAITYVVYNFNSPTAGPLLRQLYLRQAIQHLINQDAISKVVWHEAATPTHGPVPGGRTPDPYPYDVDRARALLAEHGWRVEDGTAVCRTPRLCGPGIAEGTPLRLTLLSQSGSVETSNMMQEIKSSLGLAGIDLLVREQPLNTVLSSTAPCQSGDPGCDWQLSFFGTAASWYFDADPSGEQIFATGASSNLGSYSDTTTDELVGQTEHSADPAAIQRYNDHVARDLPVAWVPNPAYQVSVIRNDLRGVRQNPLVTLDPQNWYYVR</sequence>
<evidence type="ECO:0000256" key="3">
    <source>
        <dbReference type="ARBA" id="ARBA00022448"/>
    </source>
</evidence>
<protein>
    <submittedName>
        <fullName evidence="7">Peptide/nickel transport system substrate-binding protein</fullName>
    </submittedName>
</protein>
<name>A0ABR6BS87_9PSEU</name>
<feature type="signal peptide" evidence="5">
    <location>
        <begin position="1"/>
        <end position="23"/>
    </location>
</feature>
<organism evidence="7 8">
    <name type="scientific">Kutzneria viridogrisea</name>
    <dbReference type="NCBI Taxonomy" id="47990"/>
    <lineage>
        <taxon>Bacteria</taxon>
        <taxon>Bacillati</taxon>
        <taxon>Actinomycetota</taxon>
        <taxon>Actinomycetes</taxon>
        <taxon>Pseudonocardiales</taxon>
        <taxon>Pseudonocardiaceae</taxon>
        <taxon>Kutzneria</taxon>
    </lineage>
</organism>
<dbReference type="Gene3D" id="3.40.190.10">
    <property type="entry name" value="Periplasmic binding protein-like II"/>
    <property type="match status" value="1"/>
</dbReference>
<comment type="subcellular location">
    <subcellularLocation>
        <location evidence="1">Cell envelope</location>
    </subcellularLocation>
</comment>
<reference evidence="7 8" key="1">
    <citation type="submission" date="2020-08" db="EMBL/GenBank/DDBJ databases">
        <title>Genomic Encyclopedia of Archaeal and Bacterial Type Strains, Phase II (KMG-II): from individual species to whole genera.</title>
        <authorList>
            <person name="Goeker M."/>
        </authorList>
    </citation>
    <scope>NUCLEOTIDE SEQUENCE [LARGE SCALE GENOMIC DNA]</scope>
    <source>
        <strain evidence="7 8">DSM 43850</strain>
    </source>
</reference>
<dbReference type="SUPFAM" id="SSF53850">
    <property type="entry name" value="Periplasmic binding protein-like II"/>
    <property type="match status" value="1"/>
</dbReference>
<gene>
    <name evidence="7" type="ORF">BC739_006980</name>
</gene>
<evidence type="ECO:0000313" key="7">
    <source>
        <dbReference type="EMBL" id="MBA8929762.1"/>
    </source>
</evidence>
<keyword evidence="3" id="KW-0813">Transport</keyword>
<proteinExistence type="inferred from homology"/>
<dbReference type="InterPro" id="IPR030678">
    <property type="entry name" value="Peptide/Ni-bd"/>
</dbReference>
<comment type="caution">
    <text evidence="7">The sequence shown here is derived from an EMBL/GenBank/DDBJ whole genome shotgun (WGS) entry which is preliminary data.</text>
</comment>
<keyword evidence="8" id="KW-1185">Reference proteome</keyword>
<accession>A0ABR6BS87</accession>
<dbReference type="PROSITE" id="PS51257">
    <property type="entry name" value="PROKAR_LIPOPROTEIN"/>
    <property type="match status" value="1"/>
</dbReference>
<evidence type="ECO:0000313" key="8">
    <source>
        <dbReference type="Proteomes" id="UP000517916"/>
    </source>
</evidence>
<dbReference type="InterPro" id="IPR039424">
    <property type="entry name" value="SBP_5"/>
</dbReference>
<dbReference type="Gene3D" id="3.10.105.10">
    <property type="entry name" value="Dipeptide-binding Protein, Domain 3"/>
    <property type="match status" value="1"/>
</dbReference>
<evidence type="ECO:0000259" key="6">
    <source>
        <dbReference type="Pfam" id="PF00496"/>
    </source>
</evidence>
<dbReference type="Pfam" id="PF00496">
    <property type="entry name" value="SBP_bac_5"/>
    <property type="match status" value="1"/>
</dbReference>